<organism evidence="6 7">
    <name type="scientific">Pristionchus entomophagus</name>
    <dbReference type="NCBI Taxonomy" id="358040"/>
    <lineage>
        <taxon>Eukaryota</taxon>
        <taxon>Metazoa</taxon>
        <taxon>Ecdysozoa</taxon>
        <taxon>Nematoda</taxon>
        <taxon>Chromadorea</taxon>
        <taxon>Rhabditida</taxon>
        <taxon>Rhabditina</taxon>
        <taxon>Diplogasteromorpha</taxon>
        <taxon>Diplogasteroidea</taxon>
        <taxon>Neodiplogasteridae</taxon>
        <taxon>Pristionchus</taxon>
    </lineage>
</organism>
<keyword evidence="5" id="KW-0325">Glycoprotein</keyword>
<dbReference type="PANTHER" id="PTHR46671:SF8">
    <property type="entry name" value="CORE-2_I-BRANCHING ENZYME"/>
    <property type="match status" value="1"/>
</dbReference>
<feature type="non-terminal residue" evidence="6">
    <location>
        <position position="1"/>
    </location>
</feature>
<evidence type="ECO:0000313" key="7">
    <source>
        <dbReference type="Proteomes" id="UP001432027"/>
    </source>
</evidence>
<dbReference type="EMBL" id="BTSX01000002">
    <property type="protein sequence ID" value="GMS84355.1"/>
    <property type="molecule type" value="Genomic_DNA"/>
</dbReference>
<gene>
    <name evidence="6" type="ORF">PENTCL1PPCAC_6530</name>
</gene>
<dbReference type="Pfam" id="PF02485">
    <property type="entry name" value="Branch"/>
    <property type="match status" value="1"/>
</dbReference>
<accession>A0AAV5SP47</accession>
<evidence type="ECO:0000256" key="2">
    <source>
        <dbReference type="ARBA" id="ARBA00022676"/>
    </source>
</evidence>
<comment type="subcellular location">
    <subcellularLocation>
        <location evidence="1">Membrane</location>
        <topology evidence="1">Single-pass type II membrane protein</topology>
    </subcellularLocation>
</comment>
<keyword evidence="7" id="KW-1185">Reference proteome</keyword>
<proteinExistence type="predicted"/>
<dbReference type="PANTHER" id="PTHR46671">
    <property type="entry name" value="PROTEIN CBG11221"/>
    <property type="match status" value="1"/>
</dbReference>
<protein>
    <recommendedName>
        <fullName evidence="8">Glycosyltransferase family 92 protein</fullName>
    </recommendedName>
</protein>
<keyword evidence="4" id="KW-0472">Membrane</keyword>
<dbReference type="GO" id="GO:0016020">
    <property type="term" value="C:membrane"/>
    <property type="evidence" value="ECO:0007669"/>
    <property type="project" value="UniProtKB-SubCell"/>
</dbReference>
<sequence length="409" mass="47825">IMLNDDSSDEEGVLYFSRNDSITRTTDTRFSKTDAEVIPSLTPVSLNDSQLSKTDEEVEAFGDIVNYEQEMNTPPFGNKRTFTVQKSVDTEQLPQENAFIPWEAISLMDGLGWDIKEGKMTDVSLIRVSSLLQNLNLQLIVMNKEIIQVDRIHCNSIRWITVDTIIQNRTVTIFEEKDKNCWTIKKRRYLPAELPRYMVVPHNVLFIRHVSRDYNFTETALTMLYSPLNFYCYTVDRNATDTFKEKMRFLSLCVHNVIVPEIEIDSSDPHDYFRGTQACLQMLEKYPWEHVVILEEQLVPVRSVQSLILLLSRLNHSSLIGRDKFTYHHDAPLNRTIHRLANSSIPSVQKKCTNEKRDQWGCIKGMEDFDDIIRSHHFFVRVDPSFDFGFVQCMHERVFRKTYEEHIPL</sequence>
<dbReference type="InterPro" id="IPR003406">
    <property type="entry name" value="Glyco_trans_14"/>
</dbReference>
<name>A0AAV5SP47_9BILA</name>
<comment type="caution">
    <text evidence="6">The sequence shown here is derived from an EMBL/GenBank/DDBJ whole genome shotgun (WGS) entry which is preliminary data.</text>
</comment>
<evidence type="ECO:0000313" key="6">
    <source>
        <dbReference type="EMBL" id="GMS84355.1"/>
    </source>
</evidence>
<evidence type="ECO:0000256" key="3">
    <source>
        <dbReference type="ARBA" id="ARBA00022679"/>
    </source>
</evidence>
<keyword evidence="3" id="KW-0808">Transferase</keyword>
<evidence type="ECO:0000256" key="1">
    <source>
        <dbReference type="ARBA" id="ARBA00004606"/>
    </source>
</evidence>
<dbReference type="Proteomes" id="UP001432027">
    <property type="component" value="Unassembled WGS sequence"/>
</dbReference>
<dbReference type="AlphaFoldDB" id="A0AAV5SP47"/>
<keyword evidence="2" id="KW-0328">Glycosyltransferase</keyword>
<evidence type="ECO:0000256" key="4">
    <source>
        <dbReference type="ARBA" id="ARBA00023136"/>
    </source>
</evidence>
<evidence type="ECO:0000256" key="5">
    <source>
        <dbReference type="ARBA" id="ARBA00023180"/>
    </source>
</evidence>
<reference evidence="6" key="1">
    <citation type="submission" date="2023-10" db="EMBL/GenBank/DDBJ databases">
        <title>Genome assembly of Pristionchus species.</title>
        <authorList>
            <person name="Yoshida K."/>
            <person name="Sommer R.J."/>
        </authorList>
    </citation>
    <scope>NUCLEOTIDE SEQUENCE</scope>
    <source>
        <strain evidence="6">RS0144</strain>
    </source>
</reference>
<evidence type="ECO:0008006" key="8">
    <source>
        <dbReference type="Google" id="ProtNLM"/>
    </source>
</evidence>
<dbReference type="GO" id="GO:0016757">
    <property type="term" value="F:glycosyltransferase activity"/>
    <property type="evidence" value="ECO:0007669"/>
    <property type="project" value="UniProtKB-KW"/>
</dbReference>